<feature type="binding site" evidence="6">
    <location>
        <position position="167"/>
    </location>
    <ligand>
        <name>a divalent metal cation</name>
        <dbReference type="ChEBI" id="CHEBI:60240"/>
        <label>2</label>
        <note>catalytic</note>
    </ligand>
</feature>
<dbReference type="RefSeq" id="WP_345415993.1">
    <property type="nucleotide sequence ID" value="NZ_AP031496.1"/>
</dbReference>
<sequence length="254" mass="27079">MTVQGQDDVDGILSAGAIVAKVRDAMLAAVEPGMTTLELDQLGEALLERLGARSAPRQMYDFPGATCISVNEEAAHGIPGDRVIQAGDVVNIDVSAEFNGYYADTGATTVVPPTTEIKTRLCHATRLALKQAIAQARVGNRINRIGKAVQKAAKSHGFKTINNLAGHGVGRSLHEEPTDIVSYFDRKDSRVFKRGQVVAIEPFLSTKSTFVTEADDGWTLVGDANNLSAQFEHTVIITDAAPIIATLPRASAQI</sequence>
<evidence type="ECO:0000256" key="6">
    <source>
        <dbReference type="HAMAP-Rule" id="MF_01974"/>
    </source>
</evidence>
<dbReference type="CDD" id="cd01086">
    <property type="entry name" value="MetAP1"/>
    <property type="match status" value="1"/>
</dbReference>
<dbReference type="Gene3D" id="3.90.230.10">
    <property type="entry name" value="Creatinase/methionine aminopeptidase superfamily"/>
    <property type="match status" value="1"/>
</dbReference>
<evidence type="ECO:0000313" key="9">
    <source>
        <dbReference type="EMBL" id="GAA4930534.1"/>
    </source>
</evidence>
<dbReference type="AlphaFoldDB" id="A0AAV3TWT1"/>
<keyword evidence="2 6" id="KW-0031">Aminopeptidase</keyword>
<evidence type="ECO:0000256" key="2">
    <source>
        <dbReference type="ARBA" id="ARBA00022438"/>
    </source>
</evidence>
<dbReference type="Proteomes" id="UP001409585">
    <property type="component" value="Unassembled WGS sequence"/>
</dbReference>
<feature type="binding site" evidence="6">
    <location>
        <position position="93"/>
    </location>
    <ligand>
        <name>a divalent metal cation</name>
        <dbReference type="ChEBI" id="CHEBI:60240"/>
        <label>1</label>
    </ligand>
</feature>
<keyword evidence="3 6" id="KW-0645">Protease</keyword>
<dbReference type="PANTHER" id="PTHR43330:SF13">
    <property type="entry name" value="METHIONINE AMINOPEPTIDASE 2"/>
    <property type="match status" value="1"/>
</dbReference>
<dbReference type="EMBL" id="BAABLX010000003">
    <property type="protein sequence ID" value="GAA4930534.1"/>
    <property type="molecule type" value="Genomic_DNA"/>
</dbReference>
<evidence type="ECO:0000256" key="4">
    <source>
        <dbReference type="ARBA" id="ARBA00022723"/>
    </source>
</evidence>
<keyword evidence="4 6" id="KW-0479">Metal-binding</keyword>
<evidence type="ECO:0000256" key="5">
    <source>
        <dbReference type="ARBA" id="ARBA00022801"/>
    </source>
</evidence>
<dbReference type="GO" id="GO:0006508">
    <property type="term" value="P:proteolysis"/>
    <property type="evidence" value="ECO:0007669"/>
    <property type="project" value="UniProtKB-KW"/>
</dbReference>
<feature type="binding site" evidence="6">
    <location>
        <position position="232"/>
    </location>
    <ligand>
        <name>a divalent metal cation</name>
        <dbReference type="ChEBI" id="CHEBI:60240"/>
        <label>1</label>
    </ligand>
</feature>
<feature type="binding site" evidence="6">
    <location>
        <position position="174"/>
    </location>
    <ligand>
        <name>substrate</name>
    </ligand>
</feature>
<dbReference type="InterPro" id="IPR002467">
    <property type="entry name" value="Pept_M24A_MAP1"/>
</dbReference>
<evidence type="ECO:0000256" key="7">
    <source>
        <dbReference type="RuleBase" id="RU003653"/>
    </source>
</evidence>
<organism evidence="9 10">
    <name type="scientific">Halioxenophilus aromaticivorans</name>
    <dbReference type="NCBI Taxonomy" id="1306992"/>
    <lineage>
        <taxon>Bacteria</taxon>
        <taxon>Pseudomonadati</taxon>
        <taxon>Pseudomonadota</taxon>
        <taxon>Gammaproteobacteria</taxon>
        <taxon>Alteromonadales</taxon>
        <taxon>Alteromonadaceae</taxon>
        <taxon>Halioxenophilus</taxon>
    </lineage>
</organism>
<dbReference type="Pfam" id="PF00557">
    <property type="entry name" value="Peptidase_M24"/>
    <property type="match status" value="1"/>
</dbReference>
<dbReference type="GO" id="GO:0070006">
    <property type="term" value="F:metalloaminopeptidase activity"/>
    <property type="evidence" value="ECO:0007669"/>
    <property type="project" value="UniProtKB-UniRule"/>
</dbReference>
<dbReference type="GO" id="GO:0046872">
    <property type="term" value="F:metal ion binding"/>
    <property type="evidence" value="ECO:0007669"/>
    <property type="project" value="UniProtKB-UniRule"/>
</dbReference>
<feature type="domain" description="Peptidase M24" evidence="8">
    <location>
        <begin position="12"/>
        <end position="239"/>
    </location>
</feature>
<protein>
    <recommendedName>
        <fullName evidence="6 7">Methionine aminopeptidase</fullName>
        <shortName evidence="6">MAP</shortName>
        <shortName evidence="6">MetAP</shortName>
        <ecNumber evidence="6 7">3.4.11.18</ecNumber>
    </recommendedName>
    <alternativeName>
        <fullName evidence="6">Peptidase M</fullName>
    </alternativeName>
</protein>
<evidence type="ECO:0000256" key="3">
    <source>
        <dbReference type="ARBA" id="ARBA00022670"/>
    </source>
</evidence>
<comment type="function">
    <text evidence="1 6">Removes the N-terminal methionine from nascent proteins. The N-terminal methionine is often cleaved when the second residue in the primary sequence is small and uncharged (Met-Ala-, Cys, Gly, Pro, Ser, Thr, or Val). Requires deformylation of the N(alpha)-formylated initiator methionine before it can be hydrolyzed.</text>
</comment>
<comment type="similarity">
    <text evidence="6">Belongs to the peptidase M24A family. Methionine aminopeptidase type 1 subfamily.</text>
</comment>
<dbReference type="NCBIfam" id="TIGR00500">
    <property type="entry name" value="met_pdase_I"/>
    <property type="match status" value="1"/>
</dbReference>
<dbReference type="InterPro" id="IPR001714">
    <property type="entry name" value="Pept_M24_MAP"/>
</dbReference>
<evidence type="ECO:0000259" key="8">
    <source>
        <dbReference type="Pfam" id="PF00557"/>
    </source>
</evidence>
<comment type="subunit">
    <text evidence="6">Monomer.</text>
</comment>
<comment type="cofactor">
    <cofactor evidence="6">
        <name>Co(2+)</name>
        <dbReference type="ChEBI" id="CHEBI:48828"/>
    </cofactor>
    <cofactor evidence="6">
        <name>Zn(2+)</name>
        <dbReference type="ChEBI" id="CHEBI:29105"/>
    </cofactor>
    <cofactor evidence="6">
        <name>Mn(2+)</name>
        <dbReference type="ChEBI" id="CHEBI:29035"/>
    </cofactor>
    <cofactor evidence="6">
        <name>Fe(2+)</name>
        <dbReference type="ChEBI" id="CHEBI:29033"/>
    </cofactor>
    <text evidence="6">Binds 2 divalent metal cations per subunit. Has a high-affinity and a low affinity metal-binding site. The true nature of the physiological cofactor is under debate. The enzyme is active with cobalt, zinc, manganese or divalent iron ions. Most likely, methionine aminopeptidases function as mononuclear Fe(2+)-metalloproteases under physiological conditions, and the catalytically relevant metal-binding site has been assigned to the histidine-containing high-affinity site.</text>
</comment>
<dbReference type="GO" id="GO:0004239">
    <property type="term" value="F:initiator methionyl aminopeptidase activity"/>
    <property type="evidence" value="ECO:0007669"/>
    <property type="project" value="UniProtKB-UniRule"/>
</dbReference>
<feature type="binding site" evidence="6">
    <location>
        <position position="104"/>
    </location>
    <ligand>
        <name>a divalent metal cation</name>
        <dbReference type="ChEBI" id="CHEBI:60240"/>
        <label>2</label>
        <note>catalytic</note>
    </ligand>
</feature>
<reference evidence="10" key="1">
    <citation type="journal article" date="2019" name="Int. J. Syst. Evol. Microbiol.">
        <title>The Global Catalogue of Microorganisms (GCM) 10K type strain sequencing project: providing services to taxonomists for standard genome sequencing and annotation.</title>
        <authorList>
            <consortium name="The Broad Institute Genomics Platform"/>
            <consortium name="The Broad Institute Genome Sequencing Center for Infectious Disease"/>
            <person name="Wu L."/>
            <person name="Ma J."/>
        </authorList>
    </citation>
    <scope>NUCLEOTIDE SEQUENCE [LARGE SCALE GENOMIC DNA]</scope>
    <source>
        <strain evidence="10">JCM 19134</strain>
    </source>
</reference>
<dbReference type="InterPro" id="IPR000994">
    <property type="entry name" value="Pept_M24"/>
</dbReference>
<dbReference type="HAMAP" id="MF_01974">
    <property type="entry name" value="MetAP_1"/>
    <property type="match status" value="1"/>
</dbReference>
<dbReference type="PANTHER" id="PTHR43330">
    <property type="entry name" value="METHIONINE AMINOPEPTIDASE"/>
    <property type="match status" value="1"/>
</dbReference>
<evidence type="ECO:0000256" key="1">
    <source>
        <dbReference type="ARBA" id="ARBA00002521"/>
    </source>
</evidence>
<feature type="binding site" evidence="6">
    <location>
        <position position="201"/>
    </location>
    <ligand>
        <name>a divalent metal cation</name>
        <dbReference type="ChEBI" id="CHEBI:60240"/>
        <label>2</label>
        <note>catalytic</note>
    </ligand>
</feature>
<proteinExistence type="inferred from homology"/>
<name>A0AAV3TWT1_9ALTE</name>
<accession>A0AAV3TWT1</accession>
<evidence type="ECO:0000313" key="10">
    <source>
        <dbReference type="Proteomes" id="UP001409585"/>
    </source>
</evidence>
<feature type="binding site" evidence="6">
    <location>
        <position position="104"/>
    </location>
    <ligand>
        <name>a divalent metal cation</name>
        <dbReference type="ChEBI" id="CHEBI:60240"/>
        <label>1</label>
    </ligand>
</feature>
<gene>
    <name evidence="9" type="primary">map_1</name>
    <name evidence="6" type="synonym">map</name>
    <name evidence="9" type="ORF">GCM10025791_03040</name>
</gene>
<comment type="catalytic activity">
    <reaction evidence="6 7">
        <text>Release of N-terminal amino acids, preferentially methionine, from peptides and arylamides.</text>
        <dbReference type="EC" id="3.4.11.18"/>
    </reaction>
</comment>
<feature type="binding site" evidence="6">
    <location>
        <position position="232"/>
    </location>
    <ligand>
        <name>a divalent metal cation</name>
        <dbReference type="ChEBI" id="CHEBI:60240"/>
        <label>2</label>
        <note>catalytic</note>
    </ligand>
</feature>
<feature type="binding site" evidence="6">
    <location>
        <position position="76"/>
    </location>
    <ligand>
        <name>substrate</name>
    </ligand>
</feature>
<dbReference type="PRINTS" id="PR00599">
    <property type="entry name" value="MAPEPTIDASE"/>
</dbReference>
<keyword evidence="10" id="KW-1185">Reference proteome</keyword>
<dbReference type="SUPFAM" id="SSF55920">
    <property type="entry name" value="Creatinase/aminopeptidase"/>
    <property type="match status" value="1"/>
</dbReference>
<dbReference type="EC" id="3.4.11.18" evidence="6 7"/>
<dbReference type="InterPro" id="IPR036005">
    <property type="entry name" value="Creatinase/aminopeptidase-like"/>
</dbReference>
<keyword evidence="5 6" id="KW-0378">Hydrolase</keyword>
<comment type="caution">
    <text evidence="9">The sequence shown here is derived from an EMBL/GenBank/DDBJ whole genome shotgun (WGS) entry which is preliminary data.</text>
</comment>